<sequence>MEQSGNKTWSLTLLQAHVTDPERLLFNVLSRASRMFDVFGSYSPALLAFLATLVLIGGIVRGFAGFGAGMIFMPVASSQINPATAAATFLFIDGIIALPLVVRAMRICDWTTVLPVVIGSVLFVHLGAWLLANSDVLTLRWILFAVVTTMLALLVSGWRYQGQPTRSMSFGVGSVAGVLAGVSQVSAPPVVAFWLTGKEVPSVVRANLIVYFALASVGTFVAYILNGFFTINVWHLLVAAIPAYALGLFIGSRGFSRADPKYYRWLAYALIALAALVSMPALDPLLR</sequence>
<feature type="transmembrane region" description="Helical" evidence="8">
    <location>
        <begin position="39"/>
        <end position="60"/>
    </location>
</feature>
<name>A0A562SLY9_9HYPH</name>
<comment type="similarity">
    <text evidence="2 8">Belongs to the 4-toluene sulfonate uptake permease (TSUP) (TC 2.A.102) family.</text>
</comment>
<keyword evidence="4 8" id="KW-1003">Cell membrane</keyword>
<keyword evidence="7 8" id="KW-0472">Membrane</keyword>
<dbReference type="GO" id="GO:0005886">
    <property type="term" value="C:plasma membrane"/>
    <property type="evidence" value="ECO:0007669"/>
    <property type="project" value="UniProtKB-SubCell"/>
</dbReference>
<evidence type="ECO:0000256" key="7">
    <source>
        <dbReference type="ARBA" id="ARBA00023136"/>
    </source>
</evidence>
<proteinExistence type="inferred from homology"/>
<evidence type="ECO:0000256" key="2">
    <source>
        <dbReference type="ARBA" id="ARBA00009142"/>
    </source>
</evidence>
<evidence type="ECO:0000313" key="10">
    <source>
        <dbReference type="Proteomes" id="UP000320593"/>
    </source>
</evidence>
<comment type="subcellular location">
    <subcellularLocation>
        <location evidence="1 8">Cell membrane</location>
        <topology evidence="1 8">Multi-pass membrane protein</topology>
    </subcellularLocation>
</comment>
<organism evidence="9 10">
    <name type="scientific">Roseibium hamelinense</name>
    <dbReference type="NCBI Taxonomy" id="150831"/>
    <lineage>
        <taxon>Bacteria</taxon>
        <taxon>Pseudomonadati</taxon>
        <taxon>Pseudomonadota</taxon>
        <taxon>Alphaproteobacteria</taxon>
        <taxon>Hyphomicrobiales</taxon>
        <taxon>Stappiaceae</taxon>
        <taxon>Roseibium</taxon>
    </lineage>
</organism>
<feature type="transmembrane region" description="Helical" evidence="8">
    <location>
        <begin position="208"/>
        <end position="226"/>
    </location>
</feature>
<dbReference type="PANTHER" id="PTHR30269:SF37">
    <property type="entry name" value="MEMBRANE TRANSPORTER PROTEIN"/>
    <property type="match status" value="1"/>
</dbReference>
<dbReference type="AlphaFoldDB" id="A0A562SLY9"/>
<dbReference type="InterPro" id="IPR052017">
    <property type="entry name" value="TSUP"/>
</dbReference>
<evidence type="ECO:0000313" key="9">
    <source>
        <dbReference type="EMBL" id="TWI82232.1"/>
    </source>
</evidence>
<keyword evidence="3" id="KW-0813">Transport</keyword>
<evidence type="ECO:0000256" key="1">
    <source>
        <dbReference type="ARBA" id="ARBA00004651"/>
    </source>
</evidence>
<comment type="caution">
    <text evidence="9">The sequence shown here is derived from an EMBL/GenBank/DDBJ whole genome shotgun (WGS) entry which is preliminary data.</text>
</comment>
<evidence type="ECO:0000256" key="3">
    <source>
        <dbReference type="ARBA" id="ARBA00022448"/>
    </source>
</evidence>
<feature type="transmembrane region" description="Helical" evidence="8">
    <location>
        <begin position="80"/>
        <end position="101"/>
    </location>
</feature>
<dbReference type="Proteomes" id="UP000320593">
    <property type="component" value="Unassembled WGS sequence"/>
</dbReference>
<keyword evidence="5 8" id="KW-0812">Transmembrane</keyword>
<evidence type="ECO:0000256" key="5">
    <source>
        <dbReference type="ARBA" id="ARBA00022692"/>
    </source>
</evidence>
<dbReference type="RefSeq" id="WP_208995270.1">
    <property type="nucleotide sequence ID" value="NZ_SMLY01000084.1"/>
</dbReference>
<dbReference type="InterPro" id="IPR002781">
    <property type="entry name" value="TM_pro_TauE-like"/>
</dbReference>
<feature type="transmembrane region" description="Helical" evidence="8">
    <location>
        <begin position="138"/>
        <end position="158"/>
    </location>
</feature>
<feature type="transmembrane region" description="Helical" evidence="8">
    <location>
        <begin position="113"/>
        <end position="132"/>
    </location>
</feature>
<dbReference type="EMBL" id="VLLF01000009">
    <property type="protein sequence ID" value="TWI82232.1"/>
    <property type="molecule type" value="Genomic_DNA"/>
</dbReference>
<feature type="transmembrane region" description="Helical" evidence="8">
    <location>
        <begin position="170"/>
        <end position="196"/>
    </location>
</feature>
<dbReference type="PANTHER" id="PTHR30269">
    <property type="entry name" value="TRANSMEMBRANE PROTEIN YFCA"/>
    <property type="match status" value="1"/>
</dbReference>
<evidence type="ECO:0000256" key="8">
    <source>
        <dbReference type="RuleBase" id="RU363041"/>
    </source>
</evidence>
<feature type="transmembrane region" description="Helical" evidence="8">
    <location>
        <begin position="233"/>
        <end position="250"/>
    </location>
</feature>
<reference evidence="9 10" key="1">
    <citation type="submission" date="2019-07" db="EMBL/GenBank/DDBJ databases">
        <title>Genomic Encyclopedia of Archaeal and Bacterial Type Strains, Phase II (KMG-II): from individual species to whole genera.</title>
        <authorList>
            <person name="Goeker M."/>
        </authorList>
    </citation>
    <scope>NUCLEOTIDE SEQUENCE [LARGE SCALE GENOMIC DNA]</scope>
    <source>
        <strain evidence="9 10">ATCC BAA-252</strain>
    </source>
</reference>
<gene>
    <name evidence="9" type="ORF">JM93_03579</name>
</gene>
<evidence type="ECO:0000256" key="6">
    <source>
        <dbReference type="ARBA" id="ARBA00022989"/>
    </source>
</evidence>
<evidence type="ECO:0000256" key="4">
    <source>
        <dbReference type="ARBA" id="ARBA00022475"/>
    </source>
</evidence>
<keyword evidence="6 8" id="KW-1133">Transmembrane helix</keyword>
<dbReference type="Pfam" id="PF01925">
    <property type="entry name" value="TauE"/>
    <property type="match status" value="1"/>
</dbReference>
<protein>
    <recommendedName>
        <fullName evidence="8">Probable membrane transporter protein</fullName>
    </recommendedName>
</protein>
<feature type="transmembrane region" description="Helical" evidence="8">
    <location>
        <begin position="262"/>
        <end position="282"/>
    </location>
</feature>
<keyword evidence="10" id="KW-1185">Reference proteome</keyword>
<accession>A0A562SLY9</accession>